<dbReference type="Proteomes" id="UP000492820">
    <property type="component" value="Unassembled WGS sequence"/>
</dbReference>
<name>A0A068X366_ECHGR</name>
<gene>
    <name evidence="2" type="ORF">EgrG_000372600</name>
</gene>
<dbReference type="InterPro" id="IPR000253">
    <property type="entry name" value="FHA_dom"/>
</dbReference>
<evidence type="ECO:0000259" key="1">
    <source>
        <dbReference type="PROSITE" id="PS50006"/>
    </source>
</evidence>
<evidence type="ECO:0000313" key="2">
    <source>
        <dbReference type="EMBL" id="CDS24429.1"/>
    </source>
</evidence>
<dbReference type="PROSITE" id="PS50006">
    <property type="entry name" value="FHA_DOMAIN"/>
    <property type="match status" value="1"/>
</dbReference>
<evidence type="ECO:0000313" key="3">
    <source>
        <dbReference type="Proteomes" id="UP000492820"/>
    </source>
</evidence>
<dbReference type="EMBL" id="LK028605">
    <property type="protein sequence ID" value="CDS24429.1"/>
    <property type="molecule type" value="Genomic_DNA"/>
</dbReference>
<dbReference type="SUPFAM" id="SSF49879">
    <property type="entry name" value="SMAD/FHA domain"/>
    <property type="match status" value="1"/>
</dbReference>
<dbReference type="Gene3D" id="2.60.200.20">
    <property type="match status" value="1"/>
</dbReference>
<dbReference type="SMART" id="SM00240">
    <property type="entry name" value="FHA"/>
    <property type="match status" value="1"/>
</dbReference>
<dbReference type="Pfam" id="PF00498">
    <property type="entry name" value="FHA"/>
    <property type="match status" value="1"/>
</dbReference>
<proteinExistence type="predicted"/>
<accession>A0A068X366</accession>
<sequence length="241" mass="26787">MTTLSLCWIGDAPVNVCCRASTRCSNHPRLIELKVGQQEITIGRRNASNRPHYHIESNFNRLMISRNHATVKRLSDGRFMLYDHSLNGTFVNYTRVHACVILKHGDIICFGHLSGATIPPGQTVDEFQSDLKYRVRITLCKAMDISTTTVEGDDDEVDWGVEDIGKDAANDAKASEEQCLVYTCKKCVSAAADWKMSAGEEFQVVPPDLLVLNTTAPIIVGICRTKLRKFAIAGVLSTWIK</sequence>
<protein>
    <submittedName>
        <fullName evidence="2 4">Forkhead associated</fullName>
    </submittedName>
</protein>
<evidence type="ECO:0000313" key="4">
    <source>
        <dbReference type="WBParaSite" id="EgrG_000372600"/>
    </source>
</evidence>
<dbReference type="AlphaFoldDB" id="A0A068X366"/>
<feature type="domain" description="FHA" evidence="1">
    <location>
        <begin position="40"/>
        <end position="96"/>
    </location>
</feature>
<dbReference type="OrthoDB" id="436852at2759"/>
<organism evidence="2">
    <name type="scientific">Echinococcus granulosus</name>
    <name type="common">Hydatid tapeworm</name>
    <dbReference type="NCBI Taxonomy" id="6210"/>
    <lineage>
        <taxon>Eukaryota</taxon>
        <taxon>Metazoa</taxon>
        <taxon>Spiralia</taxon>
        <taxon>Lophotrochozoa</taxon>
        <taxon>Platyhelminthes</taxon>
        <taxon>Cestoda</taxon>
        <taxon>Eucestoda</taxon>
        <taxon>Cyclophyllidea</taxon>
        <taxon>Taeniidae</taxon>
        <taxon>Echinococcus</taxon>
        <taxon>Echinococcus granulosus group</taxon>
    </lineage>
</organism>
<dbReference type="WBParaSite" id="EgrG_000372600">
    <property type="protein sequence ID" value="EgrG_000372600"/>
    <property type="gene ID" value="EgrG_000372600"/>
</dbReference>
<reference evidence="4" key="3">
    <citation type="submission" date="2020-10" db="UniProtKB">
        <authorList>
            <consortium name="WormBaseParasite"/>
        </authorList>
    </citation>
    <scope>IDENTIFICATION</scope>
</reference>
<reference evidence="2 3" key="1">
    <citation type="journal article" date="2013" name="Nature">
        <title>The genomes of four tapeworm species reveal adaptations to parasitism.</title>
        <authorList>
            <person name="Tsai I.J."/>
            <person name="Zarowiecki M."/>
            <person name="Holroyd N."/>
            <person name="Garciarrubio A."/>
            <person name="Sanchez-Flores A."/>
            <person name="Brooks K.L."/>
            <person name="Tracey A."/>
            <person name="Bobes R.J."/>
            <person name="Fragoso G."/>
            <person name="Sciutto E."/>
            <person name="Aslett M."/>
            <person name="Beasley H."/>
            <person name="Bennett H.M."/>
            <person name="Cai J."/>
            <person name="Camicia F."/>
            <person name="Clark R."/>
            <person name="Cucher M."/>
            <person name="De Silva N."/>
            <person name="Day T.A."/>
            <person name="Deplazes P."/>
            <person name="Estrada K."/>
            <person name="Fernandez C."/>
            <person name="Holland P.W."/>
            <person name="Hou J."/>
            <person name="Hu S."/>
            <person name="Huckvale T."/>
            <person name="Hung S.S."/>
            <person name="Kamenetzky L."/>
            <person name="Keane J.A."/>
            <person name="Kiss F."/>
            <person name="Koziol U."/>
            <person name="Lambert O."/>
            <person name="Liu K."/>
            <person name="Luo X."/>
            <person name="Luo Y."/>
            <person name="Macchiaroli N."/>
            <person name="Nichol S."/>
            <person name="Paps J."/>
            <person name="Parkinson J."/>
            <person name="Pouchkina-Stantcheva N."/>
            <person name="Riddiford N."/>
            <person name="Rosenzvit M."/>
            <person name="Salinas G."/>
            <person name="Wasmuth J.D."/>
            <person name="Zamanian M."/>
            <person name="Zheng Y."/>
            <person name="Cai X."/>
            <person name="Soberon X."/>
            <person name="Olson P.D."/>
            <person name="Laclette J.P."/>
            <person name="Brehm K."/>
            <person name="Berriman M."/>
            <person name="Garciarrubio A."/>
            <person name="Bobes R.J."/>
            <person name="Fragoso G."/>
            <person name="Sanchez-Flores A."/>
            <person name="Estrada K."/>
            <person name="Cevallos M.A."/>
            <person name="Morett E."/>
            <person name="Gonzalez V."/>
            <person name="Portillo T."/>
            <person name="Ochoa-Leyva A."/>
            <person name="Jose M.V."/>
            <person name="Sciutto E."/>
            <person name="Landa A."/>
            <person name="Jimenez L."/>
            <person name="Valdes V."/>
            <person name="Carrero J.C."/>
            <person name="Larralde C."/>
            <person name="Morales-Montor J."/>
            <person name="Limon-Lason J."/>
            <person name="Soberon X."/>
            <person name="Laclette J.P."/>
        </authorList>
    </citation>
    <scope>NUCLEOTIDE SEQUENCE [LARGE SCALE GENOMIC DNA]</scope>
</reference>
<reference evidence="2" key="2">
    <citation type="submission" date="2014-06" db="EMBL/GenBank/DDBJ databases">
        <authorList>
            <person name="Aslett M."/>
        </authorList>
    </citation>
    <scope>NUCLEOTIDE SEQUENCE</scope>
</reference>
<dbReference type="InterPro" id="IPR008984">
    <property type="entry name" value="SMAD_FHA_dom_sf"/>
</dbReference>